<dbReference type="AlphaFoldDB" id="A0A127FCG3"/>
<organism evidence="5 6">
    <name type="scientific">Steroidobacter denitrificans</name>
    <dbReference type="NCBI Taxonomy" id="465721"/>
    <lineage>
        <taxon>Bacteria</taxon>
        <taxon>Pseudomonadati</taxon>
        <taxon>Pseudomonadota</taxon>
        <taxon>Gammaproteobacteria</taxon>
        <taxon>Steroidobacterales</taxon>
        <taxon>Steroidobacteraceae</taxon>
        <taxon>Steroidobacter</taxon>
    </lineage>
</organism>
<feature type="domain" description="AMP-dependent synthetase/ligase" evidence="3">
    <location>
        <begin position="17"/>
        <end position="386"/>
    </location>
</feature>
<protein>
    <submittedName>
        <fullName evidence="5">Fatty acid--CoA ligase</fullName>
    </submittedName>
</protein>
<dbReference type="SUPFAM" id="SSF56801">
    <property type="entry name" value="Acetyl-CoA synthetase-like"/>
    <property type="match status" value="1"/>
</dbReference>
<evidence type="ECO:0000313" key="6">
    <source>
        <dbReference type="Proteomes" id="UP000070250"/>
    </source>
</evidence>
<dbReference type="GO" id="GO:0006631">
    <property type="term" value="P:fatty acid metabolic process"/>
    <property type="evidence" value="ECO:0007669"/>
    <property type="project" value="TreeGrafter"/>
</dbReference>
<evidence type="ECO:0000256" key="2">
    <source>
        <dbReference type="ARBA" id="ARBA00022598"/>
    </source>
</evidence>
<dbReference type="Pfam" id="PF13193">
    <property type="entry name" value="AMP-binding_C"/>
    <property type="match status" value="1"/>
</dbReference>
<dbReference type="OrthoDB" id="9761989at2"/>
<dbReference type="Gene3D" id="3.30.300.30">
    <property type="match status" value="1"/>
</dbReference>
<dbReference type="FunFam" id="3.30.300.30:FF:000008">
    <property type="entry name" value="2,3-dihydroxybenzoate-AMP ligase"/>
    <property type="match status" value="1"/>
</dbReference>
<dbReference type="InterPro" id="IPR000873">
    <property type="entry name" value="AMP-dep_synth/lig_dom"/>
</dbReference>
<evidence type="ECO:0000256" key="1">
    <source>
        <dbReference type="ARBA" id="ARBA00006432"/>
    </source>
</evidence>
<dbReference type="STRING" id="465721.ACG33_09100"/>
<proteinExistence type="inferred from homology"/>
<gene>
    <name evidence="5" type="ORF">ACG33_09100</name>
</gene>
<dbReference type="GO" id="GO:0031956">
    <property type="term" value="F:medium-chain fatty acid-CoA ligase activity"/>
    <property type="evidence" value="ECO:0007669"/>
    <property type="project" value="TreeGrafter"/>
</dbReference>
<dbReference type="InterPro" id="IPR025110">
    <property type="entry name" value="AMP-bd_C"/>
</dbReference>
<keyword evidence="6" id="KW-1185">Reference proteome</keyword>
<dbReference type="Pfam" id="PF00501">
    <property type="entry name" value="AMP-binding"/>
    <property type="match status" value="1"/>
</dbReference>
<dbReference type="KEGG" id="sdf:ACG33_09100"/>
<dbReference type="InterPro" id="IPR042099">
    <property type="entry name" value="ANL_N_sf"/>
</dbReference>
<dbReference type="PROSITE" id="PS00455">
    <property type="entry name" value="AMP_BINDING"/>
    <property type="match status" value="1"/>
</dbReference>
<dbReference type="PANTHER" id="PTHR43201:SF5">
    <property type="entry name" value="MEDIUM-CHAIN ACYL-COA LIGASE ACSF2, MITOCHONDRIAL"/>
    <property type="match status" value="1"/>
</dbReference>
<evidence type="ECO:0000259" key="4">
    <source>
        <dbReference type="Pfam" id="PF13193"/>
    </source>
</evidence>
<reference evidence="5 6" key="1">
    <citation type="submission" date="2015-06" db="EMBL/GenBank/DDBJ databases">
        <title>A Comprehensive Approach to Explore the Metabolic and Phylogenetic Diversity of Bacterial Steroid Degradation in the Environment: Testosterone as an Example.</title>
        <authorList>
            <person name="Yang F.-C."/>
            <person name="Chen Y.-L."/>
            <person name="Yu C.-P."/>
            <person name="Tang S.-L."/>
            <person name="Wang P.-H."/>
            <person name="Ismail W."/>
            <person name="Wang C.-H."/>
            <person name="Yang C.-Y."/>
            <person name="Chiang Y.-R."/>
        </authorList>
    </citation>
    <scope>NUCLEOTIDE SEQUENCE [LARGE SCALE GENOMIC DNA]</scope>
    <source>
        <strain evidence="5 6">DSM 18526</strain>
    </source>
</reference>
<evidence type="ECO:0000313" key="5">
    <source>
        <dbReference type="EMBL" id="AMN47248.1"/>
    </source>
</evidence>
<dbReference type="Proteomes" id="UP000070250">
    <property type="component" value="Chromosome"/>
</dbReference>
<evidence type="ECO:0000259" key="3">
    <source>
        <dbReference type="Pfam" id="PF00501"/>
    </source>
</evidence>
<comment type="similarity">
    <text evidence="1">Belongs to the ATP-dependent AMP-binding enzyme family.</text>
</comment>
<keyword evidence="2 5" id="KW-0436">Ligase</keyword>
<feature type="domain" description="AMP-binding enzyme C-terminal" evidence="4">
    <location>
        <begin position="437"/>
        <end position="512"/>
    </location>
</feature>
<sequence length="521" mass="55893">MSTVQHDLALTIPAAVARAARLFGEASALEDGNCRMSFHELERECLRAAAAFLACGLRKGDRVAVWAPNSAEWIVAAIGAQTAGGVIVPLNTRLRGKEAGYILRRSQARILLTVGEFLGVRYPELLANEQLPGIEHTVLLAGSAPGSKSWNDFLMRGAHIPDAQVLGARDAVRPEDLSDLLFTSGTTGEPKGVMSAHGPTVRTFAAWCDTVGLRAGDRYMIVNPFFHSFGYKSGWLACLLRGATMLPVAVFDAGEVMQRIVTDRVSVLPGAPTLFQSMLAHESCGKIDLSSLRLSVTGAATVPPILIERMRKVLGFQTVLTAYGLTEAPVVTICPPGTSDELVAQSCGKPIPGIELQCVDDDGRAVPVGEPGEVLVRGFNVMRGYFEDPAATREAIDAQGWLHTGDIGMLDEAGFLRITDRKKDLFIVGGFNCYPAEIEKILSEHPAIAQAAVIGVPDERMGEVGKTFVVLRSGAQLDTAALIGWCRENMANYKVPRQVEFVTALPTNAAGKVQKFQLLAT</sequence>
<dbReference type="InterPro" id="IPR045851">
    <property type="entry name" value="AMP-bd_C_sf"/>
</dbReference>
<accession>A0A127FCG3</accession>
<name>A0A127FCG3_STEDE</name>
<dbReference type="RefSeq" id="WP_066920552.1">
    <property type="nucleotide sequence ID" value="NZ_CP011971.1"/>
</dbReference>
<dbReference type="NCBIfam" id="NF005801">
    <property type="entry name" value="PRK07656.1"/>
    <property type="match status" value="1"/>
</dbReference>
<dbReference type="PANTHER" id="PTHR43201">
    <property type="entry name" value="ACYL-COA SYNTHETASE"/>
    <property type="match status" value="1"/>
</dbReference>
<dbReference type="EMBL" id="CP011971">
    <property type="protein sequence ID" value="AMN47248.1"/>
    <property type="molecule type" value="Genomic_DNA"/>
</dbReference>
<dbReference type="Gene3D" id="3.40.50.12780">
    <property type="entry name" value="N-terminal domain of ligase-like"/>
    <property type="match status" value="1"/>
</dbReference>
<dbReference type="InterPro" id="IPR020845">
    <property type="entry name" value="AMP-binding_CS"/>
</dbReference>
<dbReference type="PATRIC" id="fig|465721.4.peg.1937"/>